<dbReference type="GeneID" id="85329249"/>
<organism evidence="3 4">
    <name type="scientific">Lasiosphaeria miniovina</name>
    <dbReference type="NCBI Taxonomy" id="1954250"/>
    <lineage>
        <taxon>Eukaryota</taxon>
        <taxon>Fungi</taxon>
        <taxon>Dikarya</taxon>
        <taxon>Ascomycota</taxon>
        <taxon>Pezizomycotina</taxon>
        <taxon>Sordariomycetes</taxon>
        <taxon>Sordariomycetidae</taxon>
        <taxon>Sordariales</taxon>
        <taxon>Lasiosphaeriaceae</taxon>
        <taxon>Lasiosphaeria</taxon>
    </lineage>
</organism>
<evidence type="ECO:0000313" key="3">
    <source>
        <dbReference type="EMBL" id="KAK0706028.1"/>
    </source>
</evidence>
<evidence type="ECO:0000256" key="2">
    <source>
        <dbReference type="SAM" id="MobiDB-lite"/>
    </source>
</evidence>
<reference evidence="3" key="1">
    <citation type="submission" date="2023-06" db="EMBL/GenBank/DDBJ databases">
        <title>Genome-scale phylogeny and comparative genomics of the fungal order Sordariales.</title>
        <authorList>
            <consortium name="Lawrence Berkeley National Laboratory"/>
            <person name="Hensen N."/>
            <person name="Bonometti L."/>
            <person name="Westerberg I."/>
            <person name="Brannstrom I.O."/>
            <person name="Guillou S."/>
            <person name="Cros-Aarteil S."/>
            <person name="Calhoun S."/>
            <person name="Haridas S."/>
            <person name="Kuo A."/>
            <person name="Mondo S."/>
            <person name="Pangilinan J."/>
            <person name="Riley R."/>
            <person name="LaButti K."/>
            <person name="Andreopoulos B."/>
            <person name="Lipzen A."/>
            <person name="Chen C."/>
            <person name="Yanf M."/>
            <person name="Daum C."/>
            <person name="Ng V."/>
            <person name="Clum A."/>
            <person name="Steindorff A."/>
            <person name="Ohm R."/>
            <person name="Martin F."/>
            <person name="Silar P."/>
            <person name="Natvig D."/>
            <person name="Lalanne C."/>
            <person name="Gautier V."/>
            <person name="Ament-velasquez S.L."/>
            <person name="Kruys A."/>
            <person name="Hutchinson M.I."/>
            <person name="Powell A.J."/>
            <person name="Barry K."/>
            <person name="Miller A.N."/>
            <person name="Grigoriev I.V."/>
            <person name="Debuchy R."/>
            <person name="Gladieux P."/>
            <person name="Thoren M.H."/>
            <person name="Johannesson H."/>
        </authorList>
    </citation>
    <scope>NUCLEOTIDE SEQUENCE</scope>
    <source>
        <strain evidence="3">SMH2392-1A</strain>
    </source>
</reference>
<dbReference type="EMBL" id="JAUIRO010000007">
    <property type="protein sequence ID" value="KAK0706028.1"/>
    <property type="molecule type" value="Genomic_DNA"/>
</dbReference>
<sequence>MSSSNNHAENVAALLNNVLANPSVKHLSDILAENGSLQKNIERLKDANDVNQDRNAELRAKLNSLRDQYSDKKAELEDHLKKKLALDREVAEARKKLKSATEELDAKKRELEGLEGFAIKLIPLSPEDIASWLNNLFLKARKVAEAYFGVDFSSTILEDHSIWSWIKDHETVRRAILPLPLSNTPPAKQMRMAAFLAILSVELSEKLFQPTYLLGEDGRPLSDLLSGLAEKDPRREAYLRSVLLATAPDDHRLTAQKYVQSVVNTVMSCFKDVLSSAEQRDKLSDALTDLCSQASELWQHMQALDKKIEPDVADPDPNDPDWNPVVFPSLSPPPKNQAGNRNGSGPGSGGGDNGPINKKTAAQAKLQVDTSADLMISGIIVVWPRFRVVDSPDIDEHDALAPGYALAQSTVLAAKDEEKALLSSGRLSGRQKHNSRKSRGMSMTVTNGAEGSSDSRSFLSSKAGGGQKGA</sequence>
<feature type="compositionally biased region" description="Basic residues" evidence="2">
    <location>
        <begin position="429"/>
        <end position="439"/>
    </location>
</feature>
<dbReference type="AlphaFoldDB" id="A0AA39ZYN5"/>
<feature type="compositionally biased region" description="Gly residues" evidence="2">
    <location>
        <begin position="342"/>
        <end position="353"/>
    </location>
</feature>
<feature type="region of interest" description="Disordered" evidence="2">
    <location>
        <begin position="309"/>
        <end position="358"/>
    </location>
</feature>
<evidence type="ECO:0000313" key="4">
    <source>
        <dbReference type="Proteomes" id="UP001172101"/>
    </source>
</evidence>
<proteinExistence type="predicted"/>
<name>A0AA39ZYN5_9PEZI</name>
<keyword evidence="1" id="KW-0175">Coiled coil</keyword>
<dbReference type="RefSeq" id="XP_060291122.1">
    <property type="nucleotide sequence ID" value="XM_060445979.1"/>
</dbReference>
<dbReference type="Proteomes" id="UP001172101">
    <property type="component" value="Unassembled WGS sequence"/>
</dbReference>
<keyword evidence="4" id="KW-1185">Reference proteome</keyword>
<feature type="region of interest" description="Disordered" evidence="2">
    <location>
        <begin position="423"/>
        <end position="470"/>
    </location>
</feature>
<protein>
    <recommendedName>
        <fullName evidence="5">MEI5 protein</fullName>
    </recommendedName>
</protein>
<evidence type="ECO:0008006" key="5">
    <source>
        <dbReference type="Google" id="ProtNLM"/>
    </source>
</evidence>
<gene>
    <name evidence="3" type="ORF">B0T26DRAFT_755569</name>
</gene>
<feature type="compositionally biased region" description="Polar residues" evidence="2">
    <location>
        <begin position="441"/>
        <end position="460"/>
    </location>
</feature>
<accession>A0AA39ZYN5</accession>
<evidence type="ECO:0000256" key="1">
    <source>
        <dbReference type="SAM" id="Coils"/>
    </source>
</evidence>
<comment type="caution">
    <text evidence="3">The sequence shown here is derived from an EMBL/GenBank/DDBJ whole genome shotgun (WGS) entry which is preliminary data.</text>
</comment>
<feature type="coiled-coil region" evidence="1">
    <location>
        <begin position="27"/>
        <end position="117"/>
    </location>
</feature>